<dbReference type="InterPro" id="IPR050158">
    <property type="entry name" value="Ubiquitin_ubiquitin-like"/>
</dbReference>
<proteinExistence type="predicted"/>
<evidence type="ECO:0000313" key="3">
    <source>
        <dbReference type="WBParaSite" id="MCU_013053-RA"/>
    </source>
</evidence>
<dbReference type="PANTHER" id="PTHR10666">
    <property type="entry name" value="UBIQUITIN"/>
    <property type="match status" value="1"/>
</dbReference>
<sequence length="132" mass="14568">MSSSSSSTGEKLARSVGKTGLGKELNQRLRSEVEHNIKESSSACQALQLKCVRTLKMQIFVKNLSVKTTSLDVEPSDTIEIVKAKVQDKEGFPPDQQRLIYKGEQLENSRTLSDYNIQDGVTLNLVLRGRGG</sequence>
<dbReference type="SUPFAM" id="SSF54236">
    <property type="entry name" value="Ubiquitin-like"/>
    <property type="match status" value="1"/>
</dbReference>
<evidence type="ECO:0000259" key="2">
    <source>
        <dbReference type="PROSITE" id="PS50053"/>
    </source>
</evidence>
<protein>
    <submittedName>
        <fullName evidence="3">Ubiquitin-like domain-containing protein</fullName>
    </submittedName>
</protein>
<evidence type="ECO:0000256" key="1">
    <source>
        <dbReference type="SAM" id="MobiDB-lite"/>
    </source>
</evidence>
<feature type="compositionally biased region" description="Basic and acidic residues" evidence="1">
    <location>
        <begin position="25"/>
        <end position="34"/>
    </location>
</feature>
<dbReference type="AlphaFoldDB" id="A0A5K3FZB0"/>
<dbReference type="InterPro" id="IPR029071">
    <property type="entry name" value="Ubiquitin-like_domsf"/>
</dbReference>
<accession>A0A5K3FZB0</accession>
<organism evidence="3">
    <name type="scientific">Mesocestoides corti</name>
    <name type="common">Flatworm</name>
    <dbReference type="NCBI Taxonomy" id="53468"/>
    <lineage>
        <taxon>Eukaryota</taxon>
        <taxon>Metazoa</taxon>
        <taxon>Spiralia</taxon>
        <taxon>Lophotrochozoa</taxon>
        <taxon>Platyhelminthes</taxon>
        <taxon>Cestoda</taxon>
        <taxon>Eucestoda</taxon>
        <taxon>Cyclophyllidea</taxon>
        <taxon>Mesocestoididae</taxon>
        <taxon>Mesocestoides</taxon>
    </lineage>
</organism>
<dbReference type="WBParaSite" id="MCU_013053-RA">
    <property type="protein sequence ID" value="MCU_013053-RA"/>
    <property type="gene ID" value="MCU_013053"/>
</dbReference>
<dbReference type="Gene3D" id="3.10.20.90">
    <property type="entry name" value="Phosphatidylinositol 3-kinase Catalytic Subunit, Chain A, domain 1"/>
    <property type="match status" value="1"/>
</dbReference>
<dbReference type="Pfam" id="PF00240">
    <property type="entry name" value="ubiquitin"/>
    <property type="match status" value="1"/>
</dbReference>
<dbReference type="PRINTS" id="PR00348">
    <property type="entry name" value="UBIQUITIN"/>
</dbReference>
<dbReference type="SMART" id="SM00213">
    <property type="entry name" value="UBQ"/>
    <property type="match status" value="1"/>
</dbReference>
<dbReference type="InterPro" id="IPR019956">
    <property type="entry name" value="Ubiquitin_dom"/>
</dbReference>
<dbReference type="FunFam" id="3.10.20.90:FF:000160">
    <property type="entry name" value="Polyubiquitin-C"/>
    <property type="match status" value="1"/>
</dbReference>
<name>A0A5K3FZB0_MESCO</name>
<reference evidence="3" key="1">
    <citation type="submission" date="2019-11" db="UniProtKB">
        <authorList>
            <consortium name="WormBaseParasite"/>
        </authorList>
    </citation>
    <scope>IDENTIFICATION</scope>
</reference>
<feature type="domain" description="Ubiquitin-like" evidence="2">
    <location>
        <begin position="57"/>
        <end position="132"/>
    </location>
</feature>
<dbReference type="PROSITE" id="PS50053">
    <property type="entry name" value="UBIQUITIN_2"/>
    <property type="match status" value="1"/>
</dbReference>
<dbReference type="InterPro" id="IPR000626">
    <property type="entry name" value="Ubiquitin-like_dom"/>
</dbReference>
<feature type="region of interest" description="Disordered" evidence="1">
    <location>
        <begin position="1"/>
        <end position="34"/>
    </location>
</feature>